<protein>
    <submittedName>
        <fullName evidence="2">Uncharacterized protein</fullName>
    </submittedName>
</protein>
<dbReference type="STRING" id="1169540.A0A0G4GGF3"/>
<gene>
    <name evidence="2" type="ORF">Vbra_17786</name>
</gene>
<feature type="compositionally biased region" description="Basic and acidic residues" evidence="1">
    <location>
        <begin position="80"/>
        <end position="96"/>
    </location>
</feature>
<feature type="compositionally biased region" description="Basic and acidic residues" evidence="1">
    <location>
        <begin position="39"/>
        <end position="62"/>
    </location>
</feature>
<organism evidence="2 3">
    <name type="scientific">Vitrella brassicaformis (strain CCMP3155)</name>
    <dbReference type="NCBI Taxonomy" id="1169540"/>
    <lineage>
        <taxon>Eukaryota</taxon>
        <taxon>Sar</taxon>
        <taxon>Alveolata</taxon>
        <taxon>Colpodellida</taxon>
        <taxon>Vitrellaceae</taxon>
        <taxon>Vitrella</taxon>
    </lineage>
</organism>
<sequence length="349" mass="37910">MDGNQGQEEWAAEPPHGFMPSDELRTALWAYIHGGELQDTGHADRLAAERERREREEQRQEADSLAADGAALDGEAASRQGEHGHEMAQEEGERAADVGLEEGGEGERDNEEDKREADEQDEQGAGVREVVEGDQRQTAEEGEHEKVVPGDDRAAFDGAAGRRGEDNDREADNTNEAELETDTQGGDRAQEDQQQNTDEQHVEDQQGESKEGETGSKGGGGQASPGDENQIESTDQHLEQHVTGSLGGQQPAPTTRVAPAVISHQYYAHPIPRAGPHLTMIPLQHVVGFPPPPYVVGGRPVFPLVHKKPFHHYRLAVGQTGTIPTYAGVTQPAIPRRKSTKKSCGCSLW</sequence>
<dbReference type="EMBL" id="CDMY01000656">
    <property type="protein sequence ID" value="CEM28702.1"/>
    <property type="molecule type" value="Genomic_DNA"/>
</dbReference>
<dbReference type="Proteomes" id="UP000041254">
    <property type="component" value="Unassembled WGS sequence"/>
</dbReference>
<proteinExistence type="predicted"/>
<feature type="compositionally biased region" description="Basic and acidic residues" evidence="1">
    <location>
        <begin position="129"/>
        <end position="172"/>
    </location>
</feature>
<dbReference type="InParanoid" id="A0A0G4GGF3"/>
<dbReference type="AlphaFoldDB" id="A0A0G4GGF3"/>
<accession>A0A0G4GGF3</accession>
<evidence type="ECO:0000256" key="1">
    <source>
        <dbReference type="SAM" id="MobiDB-lite"/>
    </source>
</evidence>
<feature type="compositionally biased region" description="Basic and acidic residues" evidence="1">
    <location>
        <begin position="198"/>
        <end position="214"/>
    </location>
</feature>
<name>A0A0G4GGF3_VITBC</name>
<reference evidence="2 3" key="1">
    <citation type="submission" date="2014-11" db="EMBL/GenBank/DDBJ databases">
        <authorList>
            <person name="Zhu J."/>
            <person name="Qi W."/>
            <person name="Song R."/>
        </authorList>
    </citation>
    <scope>NUCLEOTIDE SEQUENCE [LARGE SCALE GENOMIC DNA]</scope>
</reference>
<dbReference type="VEuPathDB" id="CryptoDB:Vbra_17786"/>
<feature type="region of interest" description="Disordered" evidence="1">
    <location>
        <begin position="1"/>
        <end position="21"/>
    </location>
</feature>
<keyword evidence="3" id="KW-1185">Reference proteome</keyword>
<evidence type="ECO:0000313" key="3">
    <source>
        <dbReference type="Proteomes" id="UP000041254"/>
    </source>
</evidence>
<feature type="region of interest" description="Disordered" evidence="1">
    <location>
        <begin position="35"/>
        <end position="231"/>
    </location>
</feature>
<feature type="compositionally biased region" description="Low complexity" evidence="1">
    <location>
        <begin position="63"/>
        <end position="78"/>
    </location>
</feature>
<evidence type="ECO:0000313" key="2">
    <source>
        <dbReference type="EMBL" id="CEM28702.1"/>
    </source>
</evidence>
<feature type="compositionally biased region" description="Basic and acidic residues" evidence="1">
    <location>
        <begin position="105"/>
        <end position="117"/>
    </location>
</feature>